<comment type="caution">
    <text evidence="10">The sequence shown here is derived from an EMBL/GenBank/DDBJ whole genome shotgun (WGS) entry which is preliminary data.</text>
</comment>
<keyword evidence="5" id="KW-1015">Disulfide bond</keyword>
<dbReference type="SUPFAM" id="SSF52833">
    <property type="entry name" value="Thioredoxin-like"/>
    <property type="match status" value="1"/>
</dbReference>
<comment type="similarity">
    <text evidence="2 7">Belongs to the thioredoxin family. DsbC subfamily.</text>
</comment>
<evidence type="ECO:0000259" key="8">
    <source>
        <dbReference type="Pfam" id="PF10411"/>
    </source>
</evidence>
<comment type="subcellular location">
    <subcellularLocation>
        <location evidence="1 7">Periplasm</location>
    </subcellularLocation>
</comment>
<dbReference type="InterPro" id="IPR012336">
    <property type="entry name" value="Thioredoxin-like_fold"/>
</dbReference>
<name>A0ABX1N835_9RHOO</name>
<dbReference type="PANTHER" id="PTHR35272:SF3">
    <property type="entry name" value="THIOL:DISULFIDE INTERCHANGE PROTEIN DSBC"/>
    <property type="match status" value="1"/>
</dbReference>
<evidence type="ECO:0000256" key="2">
    <source>
        <dbReference type="ARBA" id="ARBA00009813"/>
    </source>
</evidence>
<evidence type="ECO:0000256" key="3">
    <source>
        <dbReference type="ARBA" id="ARBA00022729"/>
    </source>
</evidence>
<evidence type="ECO:0000256" key="5">
    <source>
        <dbReference type="ARBA" id="ARBA00023157"/>
    </source>
</evidence>
<feature type="chain" id="PRO_5045000125" description="Thiol:disulfide interchange protein" evidence="7">
    <location>
        <begin position="26"/>
        <end position="241"/>
    </location>
</feature>
<organism evidence="10 11">
    <name type="scientific">Aromatoleum buckelii</name>
    <dbReference type="NCBI Taxonomy" id="200254"/>
    <lineage>
        <taxon>Bacteria</taxon>
        <taxon>Pseudomonadati</taxon>
        <taxon>Pseudomonadota</taxon>
        <taxon>Betaproteobacteria</taxon>
        <taxon>Rhodocyclales</taxon>
        <taxon>Rhodocyclaceae</taxon>
        <taxon>Aromatoleum</taxon>
    </lineage>
</organism>
<dbReference type="Pfam" id="PF10411">
    <property type="entry name" value="DsbC_N"/>
    <property type="match status" value="1"/>
</dbReference>
<dbReference type="EMBL" id="WTVH01000084">
    <property type="protein sequence ID" value="NMF95441.1"/>
    <property type="molecule type" value="Genomic_DNA"/>
</dbReference>
<dbReference type="PANTHER" id="PTHR35272">
    <property type="entry name" value="THIOL:DISULFIDE INTERCHANGE PROTEIN DSBC-RELATED"/>
    <property type="match status" value="1"/>
</dbReference>
<reference evidence="10" key="1">
    <citation type="submission" date="2019-12" db="EMBL/GenBank/DDBJ databases">
        <title>Comparative genomics gives insights into the taxonomy of the Azoarcus-Aromatoleum group and reveals separate origins of nif in the plant-associated Azoarcus and non-plant-associated Aromatoleum sub-groups.</title>
        <authorList>
            <person name="Lafos M."/>
            <person name="Maluk M."/>
            <person name="Batista M."/>
            <person name="Junghare M."/>
            <person name="Carmona M."/>
            <person name="Faoro H."/>
            <person name="Cruz L.M."/>
            <person name="Battistoni F."/>
            <person name="De Souza E."/>
            <person name="Pedrosa F."/>
            <person name="Chen W.-M."/>
            <person name="Poole P.S."/>
            <person name="Dixon R.A."/>
            <person name="James E.K."/>
        </authorList>
    </citation>
    <scope>NUCLEOTIDE SEQUENCE</scope>
    <source>
        <strain evidence="10">U120</strain>
    </source>
</reference>
<comment type="function">
    <text evidence="7">Required for disulfide bond formation in some periplasmic proteins. Acts by transferring its disulfide bond to other proteins and is reduced in the process.</text>
</comment>
<evidence type="ECO:0000313" key="10">
    <source>
        <dbReference type="EMBL" id="NMF95441.1"/>
    </source>
</evidence>
<dbReference type="RefSeq" id="WP_169200621.1">
    <property type="nucleotide sequence ID" value="NZ_WTVH02000008.1"/>
</dbReference>
<feature type="domain" description="Thioredoxin-like fold" evidence="9">
    <location>
        <begin position="114"/>
        <end position="235"/>
    </location>
</feature>
<dbReference type="InterPro" id="IPR017937">
    <property type="entry name" value="Thioredoxin_CS"/>
</dbReference>
<dbReference type="InterPro" id="IPR009094">
    <property type="entry name" value="DiS-bond_isomerase_DsbC/G_N_sf"/>
</dbReference>
<proteinExistence type="inferred from homology"/>
<dbReference type="InterPro" id="IPR033954">
    <property type="entry name" value="DiS-bond_Isoase_DsbC/G"/>
</dbReference>
<dbReference type="Gene3D" id="3.40.30.10">
    <property type="entry name" value="Glutaredoxin"/>
    <property type="match status" value="1"/>
</dbReference>
<evidence type="ECO:0000259" key="9">
    <source>
        <dbReference type="Pfam" id="PF13098"/>
    </source>
</evidence>
<dbReference type="Pfam" id="PF13098">
    <property type="entry name" value="Thioredoxin_2"/>
    <property type="match status" value="1"/>
</dbReference>
<dbReference type="Gene3D" id="3.10.450.70">
    <property type="entry name" value="Disulphide bond isomerase, DsbC/G, N-terminal"/>
    <property type="match status" value="1"/>
</dbReference>
<evidence type="ECO:0000256" key="1">
    <source>
        <dbReference type="ARBA" id="ARBA00004418"/>
    </source>
</evidence>
<dbReference type="CDD" id="cd03020">
    <property type="entry name" value="DsbA_DsbC_DsbG"/>
    <property type="match status" value="1"/>
</dbReference>
<dbReference type="Proteomes" id="UP000601990">
    <property type="component" value="Unassembled WGS sequence"/>
</dbReference>
<dbReference type="SUPFAM" id="SSF54423">
    <property type="entry name" value="DsbC/DsbG N-terminal domain-like"/>
    <property type="match status" value="1"/>
</dbReference>
<keyword evidence="3 7" id="KW-0732">Signal</keyword>
<dbReference type="PROSITE" id="PS00194">
    <property type="entry name" value="THIOREDOXIN_1"/>
    <property type="match status" value="1"/>
</dbReference>
<dbReference type="InterPro" id="IPR051470">
    <property type="entry name" value="Thiol:disulfide_interchange"/>
</dbReference>
<keyword evidence="11" id="KW-1185">Reference proteome</keyword>
<keyword evidence="6 7" id="KW-0676">Redox-active center</keyword>
<feature type="domain" description="Disulphide bond isomerase DsbC/G N-terminal" evidence="8">
    <location>
        <begin position="22"/>
        <end position="90"/>
    </location>
</feature>
<evidence type="ECO:0000256" key="4">
    <source>
        <dbReference type="ARBA" id="ARBA00022764"/>
    </source>
</evidence>
<protein>
    <recommendedName>
        <fullName evidence="7">Thiol:disulfide interchange protein</fullName>
    </recommendedName>
</protein>
<keyword evidence="4 7" id="KW-0574">Periplasm</keyword>
<dbReference type="InterPro" id="IPR036249">
    <property type="entry name" value="Thioredoxin-like_sf"/>
</dbReference>
<accession>A0ABX1N835</accession>
<evidence type="ECO:0000256" key="7">
    <source>
        <dbReference type="RuleBase" id="RU364038"/>
    </source>
</evidence>
<gene>
    <name evidence="10" type="ORF">GO608_19325</name>
</gene>
<feature type="signal peptide" evidence="7">
    <location>
        <begin position="1"/>
        <end position="25"/>
    </location>
</feature>
<sequence>MFERALRPVLVTAFVGMASLGLAHADEGSVRKAVEEFVGSPVVESVARIPYGGLYEVVLKSGEIVYTDEKMSFLIDGRVIDTRTRRDITQARMAQLSAIDFGTLPLDQAIKQVRGNGKRVIVSFEDPNCAYCKRLGKELAQLKDVTVYTFLYPILSPDSTEKSRNIWCAEDRAKAWSDWILNAKVPASASCESSVVERNVTLGQKLKINGTPTMFLADGRRLGGYLPAAELEQALLEAGKK</sequence>
<evidence type="ECO:0000313" key="11">
    <source>
        <dbReference type="Proteomes" id="UP000601990"/>
    </source>
</evidence>
<evidence type="ECO:0000256" key="6">
    <source>
        <dbReference type="ARBA" id="ARBA00023284"/>
    </source>
</evidence>
<dbReference type="InterPro" id="IPR018950">
    <property type="entry name" value="DiS-bond_isomerase_DsbC/G_N"/>
</dbReference>